<dbReference type="Gramene" id="rna-AYBTSS11_LOCUS16343">
    <property type="protein sequence ID" value="CAJ1955843.1"/>
    <property type="gene ID" value="gene-AYBTSS11_LOCUS16343"/>
</dbReference>
<keyword evidence="3" id="KW-1185">Reference proteome</keyword>
<proteinExistence type="predicted"/>
<sequence length="62" mass="6795">MAIHFLQILIFHFAFKLIKINNKLANATGSTNIELYATIFLQSFTCGGTPIGPINANQANVE</sequence>
<evidence type="ECO:0000256" key="1">
    <source>
        <dbReference type="SAM" id="SignalP"/>
    </source>
</evidence>
<keyword evidence="1" id="KW-0732">Signal</keyword>
<reference evidence="2" key="1">
    <citation type="submission" date="2023-10" db="EMBL/GenBank/DDBJ databases">
        <authorList>
            <person name="Domelevo Entfellner J.-B."/>
        </authorList>
    </citation>
    <scope>NUCLEOTIDE SEQUENCE</scope>
</reference>
<gene>
    <name evidence="2" type="ORF">AYBTSS11_LOCUS16343</name>
</gene>
<accession>A0AA86VQ62</accession>
<dbReference type="EMBL" id="OY731402">
    <property type="protein sequence ID" value="CAJ1955843.1"/>
    <property type="molecule type" value="Genomic_DNA"/>
</dbReference>
<name>A0AA86VQ62_9FABA</name>
<feature type="chain" id="PRO_5041701917" evidence="1">
    <location>
        <begin position="21"/>
        <end position="62"/>
    </location>
</feature>
<protein>
    <submittedName>
        <fullName evidence="2">Uncharacterized protein</fullName>
    </submittedName>
</protein>
<dbReference type="Proteomes" id="UP001189624">
    <property type="component" value="Chromosome 5"/>
</dbReference>
<dbReference type="AlphaFoldDB" id="A0AA86VQ62"/>
<organism evidence="2 3">
    <name type="scientific">Sphenostylis stenocarpa</name>
    <dbReference type="NCBI Taxonomy" id="92480"/>
    <lineage>
        <taxon>Eukaryota</taxon>
        <taxon>Viridiplantae</taxon>
        <taxon>Streptophyta</taxon>
        <taxon>Embryophyta</taxon>
        <taxon>Tracheophyta</taxon>
        <taxon>Spermatophyta</taxon>
        <taxon>Magnoliopsida</taxon>
        <taxon>eudicotyledons</taxon>
        <taxon>Gunneridae</taxon>
        <taxon>Pentapetalae</taxon>
        <taxon>rosids</taxon>
        <taxon>fabids</taxon>
        <taxon>Fabales</taxon>
        <taxon>Fabaceae</taxon>
        <taxon>Papilionoideae</taxon>
        <taxon>50 kb inversion clade</taxon>
        <taxon>NPAAA clade</taxon>
        <taxon>indigoferoid/millettioid clade</taxon>
        <taxon>Phaseoleae</taxon>
        <taxon>Sphenostylis</taxon>
    </lineage>
</organism>
<evidence type="ECO:0000313" key="2">
    <source>
        <dbReference type="EMBL" id="CAJ1955843.1"/>
    </source>
</evidence>
<evidence type="ECO:0000313" key="3">
    <source>
        <dbReference type="Proteomes" id="UP001189624"/>
    </source>
</evidence>
<feature type="signal peptide" evidence="1">
    <location>
        <begin position="1"/>
        <end position="20"/>
    </location>
</feature>